<name>A0A2N5ZJN1_MUIH1</name>
<dbReference type="EMBL" id="PKTG01000046">
    <property type="protein sequence ID" value="PLX18908.1"/>
    <property type="molecule type" value="Genomic_DNA"/>
</dbReference>
<protein>
    <submittedName>
        <fullName evidence="1">Uncharacterized protein</fullName>
    </submittedName>
</protein>
<dbReference type="Proteomes" id="UP000234857">
    <property type="component" value="Unassembled WGS sequence"/>
</dbReference>
<evidence type="ECO:0000313" key="2">
    <source>
        <dbReference type="Proteomes" id="UP000234857"/>
    </source>
</evidence>
<evidence type="ECO:0000313" key="1">
    <source>
        <dbReference type="EMBL" id="PLX18908.1"/>
    </source>
</evidence>
<comment type="caution">
    <text evidence="1">The sequence shown here is derived from an EMBL/GenBank/DDBJ whole genome shotgun (WGS) entry which is preliminary data.</text>
</comment>
<accession>A0A2N5ZJN1</accession>
<proteinExistence type="predicted"/>
<sequence length="107" mass="12293">MTIKKNTISYIKHEIDLLEKEQGSYMDKYLYSISLSQKAGLKRALKLLELSDDIEENKNIIIEEIAKLEAKTKSIPEPEEALVIYGMVESLNLVLEMLLEKPLILKN</sequence>
<reference evidence="1 2" key="1">
    <citation type="submission" date="2017-11" db="EMBL/GenBank/DDBJ databases">
        <title>Genome-resolved metagenomics identifies genetic mobility, metabolic interactions, and unexpected diversity in perchlorate-reducing communities.</title>
        <authorList>
            <person name="Barnum T.P."/>
            <person name="Figueroa I.A."/>
            <person name="Carlstrom C.I."/>
            <person name="Lucas L.N."/>
            <person name="Engelbrektson A.L."/>
            <person name="Coates J.D."/>
        </authorList>
    </citation>
    <scope>NUCLEOTIDE SEQUENCE [LARGE SCALE GENOMIC DNA]</scope>
    <source>
        <strain evidence="1">BM706</strain>
    </source>
</reference>
<organism evidence="1 2">
    <name type="scientific">Muiribacterium halophilum</name>
    <dbReference type="NCBI Taxonomy" id="2053465"/>
    <lineage>
        <taxon>Bacteria</taxon>
        <taxon>Candidatus Muiribacteriota</taxon>
        <taxon>Candidatus Muiribacteriia</taxon>
        <taxon>Candidatus Muiribacteriales</taxon>
        <taxon>Candidatus Muiribacteriaceae</taxon>
        <taxon>Candidatus Muiribacterium</taxon>
    </lineage>
</organism>
<gene>
    <name evidence="1" type="ORF">C0601_03400</name>
</gene>
<dbReference type="AlphaFoldDB" id="A0A2N5ZJN1"/>